<accession>A0A0K2UX23</accession>
<evidence type="ECO:0000313" key="1">
    <source>
        <dbReference type="EMBL" id="CDW42261.1"/>
    </source>
</evidence>
<reference evidence="1" key="1">
    <citation type="submission" date="2014-05" db="EMBL/GenBank/DDBJ databases">
        <authorList>
            <person name="Chronopoulou M."/>
        </authorList>
    </citation>
    <scope>NUCLEOTIDE SEQUENCE</scope>
    <source>
        <tissue evidence="1">Whole organism</tissue>
    </source>
</reference>
<proteinExistence type="predicted"/>
<dbReference type="AlphaFoldDB" id="A0A0K2UX23"/>
<sequence>MKLWEDLSEVNKANKGHLLAFKLEQIIQAFSSSNLPRMGRGPSVPKEKIFGHFNLSKVRRGFRHGYERE</sequence>
<organism evidence="1">
    <name type="scientific">Lepeophtheirus salmonis</name>
    <name type="common">Salmon louse</name>
    <name type="synonym">Caligus salmonis</name>
    <dbReference type="NCBI Taxonomy" id="72036"/>
    <lineage>
        <taxon>Eukaryota</taxon>
        <taxon>Metazoa</taxon>
        <taxon>Ecdysozoa</taxon>
        <taxon>Arthropoda</taxon>
        <taxon>Crustacea</taxon>
        <taxon>Multicrustacea</taxon>
        <taxon>Hexanauplia</taxon>
        <taxon>Copepoda</taxon>
        <taxon>Siphonostomatoida</taxon>
        <taxon>Caligidae</taxon>
        <taxon>Lepeophtheirus</taxon>
    </lineage>
</organism>
<protein>
    <submittedName>
        <fullName evidence="1">Uncharacterized protein</fullName>
    </submittedName>
</protein>
<name>A0A0K2UX23_LEPSM</name>
<dbReference type="EMBL" id="HACA01024900">
    <property type="protein sequence ID" value="CDW42261.1"/>
    <property type="molecule type" value="Transcribed_RNA"/>
</dbReference>